<evidence type="ECO:0000313" key="3">
    <source>
        <dbReference type="Proteomes" id="UP000011529"/>
    </source>
</evidence>
<feature type="region of interest" description="Disordered" evidence="1">
    <location>
        <begin position="1"/>
        <end position="42"/>
    </location>
</feature>
<dbReference type="AlphaFoldDB" id="M2ARB4"/>
<keyword evidence="3" id="KW-1185">Reference proteome</keyword>
<reference evidence="2" key="2">
    <citation type="journal article" date="2013" name="Mar. Genomics">
        <title>Expression of sulfatases in Rhodopirellula baltica and the diversity of sulfatases in the genus Rhodopirellula.</title>
        <authorList>
            <person name="Wegner C.E."/>
            <person name="Richter-Heitmann T."/>
            <person name="Klindworth A."/>
            <person name="Klockow C."/>
            <person name="Richter M."/>
            <person name="Achstetter T."/>
            <person name="Glockner F.O."/>
            <person name="Harder J."/>
        </authorList>
    </citation>
    <scope>NUCLEOTIDE SEQUENCE [LARGE SCALE GENOMIC DNA]</scope>
    <source>
        <strain evidence="2">6C</strain>
    </source>
</reference>
<proteinExistence type="predicted"/>
<gene>
    <name evidence="2" type="ORF">RE6C_04001</name>
</gene>
<protein>
    <submittedName>
        <fullName evidence="2">Uncharacterized protein</fullName>
    </submittedName>
</protein>
<comment type="caution">
    <text evidence="2">The sequence shown here is derived from an EMBL/GenBank/DDBJ whole genome shotgun (WGS) entry which is preliminary data.</text>
</comment>
<dbReference type="Proteomes" id="UP000011529">
    <property type="component" value="Unassembled WGS sequence"/>
</dbReference>
<reference evidence="2" key="1">
    <citation type="submission" date="2012-11" db="EMBL/GenBank/DDBJ databases">
        <title>Permanent draft genomes of Rhodopirellula europaea strain SH398 and 6C.</title>
        <authorList>
            <person name="Richter M."/>
            <person name="Richter-Heitmann T."/>
            <person name="Frank C."/>
            <person name="Harder J."/>
            <person name="Glockner F.O."/>
        </authorList>
    </citation>
    <scope>NUCLEOTIDE SEQUENCE</scope>
    <source>
        <strain evidence="2">6C</strain>
    </source>
</reference>
<dbReference type="EMBL" id="ANMO01000184">
    <property type="protein sequence ID" value="EMB15267.1"/>
    <property type="molecule type" value="Genomic_DNA"/>
</dbReference>
<feature type="compositionally biased region" description="Polar residues" evidence="1">
    <location>
        <begin position="32"/>
        <end position="42"/>
    </location>
</feature>
<organism evidence="2 3">
    <name type="scientific">Rhodopirellula europaea 6C</name>
    <dbReference type="NCBI Taxonomy" id="1263867"/>
    <lineage>
        <taxon>Bacteria</taxon>
        <taxon>Pseudomonadati</taxon>
        <taxon>Planctomycetota</taxon>
        <taxon>Planctomycetia</taxon>
        <taxon>Pirellulales</taxon>
        <taxon>Pirellulaceae</taxon>
        <taxon>Rhodopirellula</taxon>
    </lineage>
</organism>
<evidence type="ECO:0000256" key="1">
    <source>
        <dbReference type="SAM" id="MobiDB-lite"/>
    </source>
</evidence>
<dbReference type="PATRIC" id="fig|1263867.3.peg.4286"/>
<accession>M2ARB4</accession>
<name>M2ARB4_9BACT</name>
<sequence length="42" mass="4366">MVPGGWIVSGTLRSGDSPAYGMTFVPDPQHTWDGSSVDQDGG</sequence>
<evidence type="ECO:0000313" key="2">
    <source>
        <dbReference type="EMBL" id="EMB15267.1"/>
    </source>
</evidence>